<dbReference type="GO" id="GO:0006402">
    <property type="term" value="P:mRNA catabolic process"/>
    <property type="evidence" value="ECO:0007669"/>
    <property type="project" value="UniProtKB-UniRule"/>
</dbReference>
<protein>
    <recommendedName>
        <fullName evidence="8">Polyribonucleotide nucleotidyltransferase</fullName>
        <ecNumber evidence="8">2.7.7.8</ecNumber>
    </recommendedName>
    <alternativeName>
        <fullName evidence="8">Polynucleotide phosphorylase</fullName>
        <shortName evidence="8">PNPase</shortName>
    </alternativeName>
</protein>
<dbReference type="InterPro" id="IPR036612">
    <property type="entry name" value="KH_dom_type_1_sf"/>
</dbReference>
<dbReference type="Pfam" id="PF03725">
    <property type="entry name" value="RNase_PH_C"/>
    <property type="match status" value="1"/>
</dbReference>
<comment type="catalytic activity">
    <reaction evidence="8">
        <text>RNA(n+1) + phosphate = RNA(n) + a ribonucleoside 5'-diphosphate</text>
        <dbReference type="Rhea" id="RHEA:22096"/>
        <dbReference type="Rhea" id="RHEA-COMP:14527"/>
        <dbReference type="Rhea" id="RHEA-COMP:17342"/>
        <dbReference type="ChEBI" id="CHEBI:43474"/>
        <dbReference type="ChEBI" id="CHEBI:57930"/>
        <dbReference type="ChEBI" id="CHEBI:140395"/>
        <dbReference type="EC" id="2.7.7.8"/>
    </reaction>
</comment>
<dbReference type="FunFam" id="3.30.230.70:FF:000002">
    <property type="entry name" value="Polyribonucleotide nucleotidyltransferase"/>
    <property type="match status" value="1"/>
</dbReference>
<dbReference type="SMART" id="SM00316">
    <property type="entry name" value="S1"/>
    <property type="match status" value="1"/>
</dbReference>
<dbReference type="InterPro" id="IPR012340">
    <property type="entry name" value="NA-bd_OB-fold"/>
</dbReference>
<dbReference type="NCBIfam" id="TIGR03591">
    <property type="entry name" value="polynuc_phos"/>
    <property type="match status" value="1"/>
</dbReference>
<comment type="similarity">
    <text evidence="1 8">Belongs to the polyribonucleotide nucleotidyltransferase family.</text>
</comment>
<feature type="compositionally biased region" description="Low complexity" evidence="9">
    <location>
        <begin position="770"/>
        <end position="787"/>
    </location>
</feature>
<keyword evidence="6 8" id="KW-0460">Magnesium</keyword>
<dbReference type="InterPro" id="IPR003029">
    <property type="entry name" value="S1_domain"/>
</dbReference>
<dbReference type="GO" id="GO:0006396">
    <property type="term" value="P:RNA processing"/>
    <property type="evidence" value="ECO:0007669"/>
    <property type="project" value="InterPro"/>
</dbReference>
<dbReference type="SUPFAM" id="SSF46915">
    <property type="entry name" value="Polynucleotide phosphorylase/guanosine pentaphosphate synthase (PNPase/GPSI), domain 3"/>
    <property type="match status" value="1"/>
</dbReference>
<dbReference type="Gene3D" id="2.40.50.140">
    <property type="entry name" value="Nucleic acid-binding proteins"/>
    <property type="match status" value="1"/>
</dbReference>
<dbReference type="EMBL" id="CP006917">
    <property type="protein sequence ID" value="AHC39155.1"/>
    <property type="molecule type" value="Genomic_DNA"/>
</dbReference>
<dbReference type="InterPro" id="IPR036456">
    <property type="entry name" value="PNPase_PH_RNA-bd_sf"/>
</dbReference>
<evidence type="ECO:0000256" key="1">
    <source>
        <dbReference type="ARBA" id="ARBA00007404"/>
    </source>
</evidence>
<dbReference type="GO" id="GO:0000287">
    <property type="term" value="F:magnesium ion binding"/>
    <property type="evidence" value="ECO:0007669"/>
    <property type="project" value="UniProtKB-UniRule"/>
</dbReference>
<dbReference type="PANTHER" id="PTHR11252:SF0">
    <property type="entry name" value="POLYRIBONUCLEOTIDE NUCLEOTIDYLTRANSFERASE 1, MITOCHONDRIAL"/>
    <property type="match status" value="1"/>
</dbReference>
<dbReference type="Gene3D" id="3.30.1370.10">
    <property type="entry name" value="K Homology domain, type 1"/>
    <property type="match status" value="1"/>
</dbReference>
<dbReference type="CDD" id="cd11364">
    <property type="entry name" value="RNase_PH_PNPase_2"/>
    <property type="match status" value="1"/>
</dbReference>
<dbReference type="SUPFAM" id="SSF54791">
    <property type="entry name" value="Eukaryotic type KH-domain (KH-domain type I)"/>
    <property type="match status" value="1"/>
</dbReference>
<feature type="compositionally biased region" description="Low complexity" evidence="9">
    <location>
        <begin position="716"/>
        <end position="729"/>
    </location>
</feature>
<dbReference type="InterPro" id="IPR036345">
    <property type="entry name" value="ExoRNase_PH_dom2_sf"/>
</dbReference>
<sequence>MFNLIRRSAEWGGNTLILESGKIARQASGAVMVSYAGTTVLATVVVGKTKEPVDFLPLTVQFVAKSYAVGKIPGGFLKREGKPSDRETLISRLIDRSIRPLFPAGFYDEISIVCNLLSYDTVTPPEVTALIGATAALSISGVPFNGLVVGARVGYLPSEDKYLLNASADEMACSSLDLFLSGNEDSVLMVESEASELSESQMLGAIAFGHQNCQEVINLIKEFSSDSGKMPVEFIPHDISSIVNYIESSYKENFSLAYANTVKKERVLKLEELRDKVLVEVTEKYSADNIACNSQDIISALKTFERSLVRSKIVDTSSRIDGRSFDEIRGIEIEIDVLPKAHGSALFTRGNTQALVVTALGTPQDEQIVDDLDGDRRENFLLHYNFPPYAVGESAALRAPGRREIGHGKLAWRAIRYVLPEKSDFPYTIRVVSEITESDGSSSMATVCGASLALMDTGVPIKSPVAGIAMGLIKEGDKFIILSDILGDEDYLGDMDFKVAGTAEGITALQMDMKISGISIEVIEKALLQAKDGRIHILGKMNAVIQESRDRIKNHAPRIESIFINKDKIRNVIGSGGKNIRDICDKTGAKIEIIQDGTVMIYAVNNEAVEHAKNMIMDVVTEPEIGKVFDGTVVEIVKFGAFVNFLGGKRGLVHISEIKNEHISAVGSVVSLNDKVKVLVIGIDREHIQLSMRRVDQETGEPIDGELYNIRKGSFSDDSGSCSSTGSSFKEGYNSNRYGSHDKKRGGGGGNRSSRRNSNGSNYYREDLPSNGFENNNRSFSNSRNGNDIPRKPRFF</sequence>
<dbReference type="PROSITE" id="PS50084">
    <property type="entry name" value="KH_TYPE_1"/>
    <property type="match status" value="1"/>
</dbReference>
<evidence type="ECO:0000256" key="9">
    <source>
        <dbReference type="SAM" id="MobiDB-lite"/>
    </source>
</evidence>
<keyword evidence="2 8" id="KW-0963">Cytoplasm</keyword>
<dbReference type="Pfam" id="PF00013">
    <property type="entry name" value="KH_1"/>
    <property type="match status" value="1"/>
</dbReference>
<keyword evidence="7 8" id="KW-0694">RNA-binding</keyword>
<dbReference type="PANTHER" id="PTHR11252">
    <property type="entry name" value="POLYRIBONUCLEOTIDE NUCLEOTIDYLTRANSFERASE"/>
    <property type="match status" value="1"/>
</dbReference>
<gene>
    <name evidence="8" type="primary">pnp</name>
    <name evidence="11" type="ORF">EMUR_01755</name>
</gene>
<dbReference type="InterPro" id="IPR015847">
    <property type="entry name" value="ExoRNase_PH_dom2"/>
</dbReference>
<evidence type="ECO:0000256" key="3">
    <source>
        <dbReference type="ARBA" id="ARBA00022679"/>
    </source>
</evidence>
<comment type="subcellular location">
    <subcellularLocation>
        <location evidence="8">Cytoplasm</location>
    </subcellularLocation>
</comment>
<name>V9R5W0_9RICK</name>
<dbReference type="PATRIC" id="fig|1423892.3.peg.357"/>
<feature type="binding site" evidence="8">
    <location>
        <position position="490"/>
    </location>
    <ligand>
        <name>Mg(2+)</name>
        <dbReference type="ChEBI" id="CHEBI:18420"/>
    </ligand>
</feature>
<dbReference type="Gene3D" id="3.30.230.70">
    <property type="entry name" value="GHMP Kinase, N-terminal domain"/>
    <property type="match status" value="2"/>
</dbReference>
<keyword evidence="12" id="KW-1185">Reference proteome</keyword>
<dbReference type="FunFam" id="3.30.1370.10:FF:000001">
    <property type="entry name" value="Polyribonucleotide nucleotidyltransferase"/>
    <property type="match status" value="1"/>
</dbReference>
<dbReference type="CDD" id="cd02393">
    <property type="entry name" value="KH-I_PNPase"/>
    <property type="match status" value="1"/>
</dbReference>
<reference evidence="11 12" key="1">
    <citation type="journal article" date="2014" name="Genome Announc.">
        <title>Complete Genome Sequence of Ehrlichia muris Strain AS145T, a Model Monocytotropic Ehrlichia Strain.</title>
        <authorList>
            <person name="Thirumalapura N.R."/>
            <person name="Qin X."/>
            <person name="Kuriakose J.A."/>
            <person name="Walker D.H."/>
        </authorList>
    </citation>
    <scope>NUCLEOTIDE SEQUENCE [LARGE SCALE GENOMIC DNA]</scope>
    <source>
        <strain evidence="12">AS154</strain>
    </source>
</reference>
<dbReference type="FunFam" id="3.30.230.70:FF:000001">
    <property type="entry name" value="Polyribonucleotide nucleotidyltransferase"/>
    <property type="match status" value="1"/>
</dbReference>
<dbReference type="EC" id="2.7.7.8" evidence="8"/>
<feature type="domain" description="S1 motif" evidence="10">
    <location>
        <begin position="626"/>
        <end position="693"/>
    </location>
</feature>
<keyword evidence="5 8" id="KW-0479">Metal-binding</keyword>
<comment type="cofactor">
    <cofactor evidence="8">
        <name>Mg(2+)</name>
        <dbReference type="ChEBI" id="CHEBI:18420"/>
    </cofactor>
</comment>
<dbReference type="Proteomes" id="UP000018689">
    <property type="component" value="Chromosome"/>
</dbReference>
<dbReference type="InterPro" id="IPR001247">
    <property type="entry name" value="ExoRNase_PH_dom1"/>
</dbReference>
<comment type="function">
    <text evidence="8">Involved in mRNA degradation. Catalyzes the phosphorolysis of single-stranded polyribonucleotides processively in the 3'- to 5'-direction.</text>
</comment>
<dbReference type="InterPro" id="IPR004087">
    <property type="entry name" value="KH_dom"/>
</dbReference>
<dbReference type="HAMAP" id="MF_01595">
    <property type="entry name" value="PNPase"/>
    <property type="match status" value="1"/>
</dbReference>
<organism evidence="11 12">
    <name type="scientific">Ehrlichia muris AS145</name>
    <dbReference type="NCBI Taxonomy" id="1423892"/>
    <lineage>
        <taxon>Bacteria</taxon>
        <taxon>Pseudomonadati</taxon>
        <taxon>Pseudomonadota</taxon>
        <taxon>Alphaproteobacteria</taxon>
        <taxon>Rickettsiales</taxon>
        <taxon>Anaplasmataceae</taxon>
        <taxon>Ehrlichia</taxon>
    </lineage>
</organism>
<dbReference type="OrthoDB" id="9804305at2"/>
<evidence type="ECO:0000256" key="8">
    <source>
        <dbReference type="HAMAP-Rule" id="MF_01595"/>
    </source>
</evidence>
<dbReference type="InterPro" id="IPR012162">
    <property type="entry name" value="PNPase"/>
</dbReference>
<evidence type="ECO:0000259" key="10">
    <source>
        <dbReference type="PROSITE" id="PS50126"/>
    </source>
</evidence>
<dbReference type="AlphaFoldDB" id="V9R5W0"/>
<keyword evidence="3 8" id="KW-0808">Transferase</keyword>
<accession>V9R5W0</accession>
<dbReference type="SUPFAM" id="SSF54211">
    <property type="entry name" value="Ribosomal protein S5 domain 2-like"/>
    <property type="match status" value="2"/>
</dbReference>
<dbReference type="NCBIfam" id="NF008805">
    <property type="entry name" value="PRK11824.1"/>
    <property type="match status" value="1"/>
</dbReference>
<feature type="region of interest" description="Disordered" evidence="9">
    <location>
        <begin position="715"/>
        <end position="796"/>
    </location>
</feature>
<evidence type="ECO:0000313" key="12">
    <source>
        <dbReference type="Proteomes" id="UP000018689"/>
    </source>
</evidence>
<keyword evidence="4 8" id="KW-0548">Nucleotidyltransferase</keyword>
<dbReference type="SMART" id="SM00322">
    <property type="entry name" value="KH"/>
    <property type="match status" value="1"/>
</dbReference>
<dbReference type="InterPro" id="IPR004088">
    <property type="entry name" value="KH_dom_type_1"/>
</dbReference>
<evidence type="ECO:0000256" key="4">
    <source>
        <dbReference type="ARBA" id="ARBA00022695"/>
    </source>
</evidence>
<dbReference type="SUPFAM" id="SSF50249">
    <property type="entry name" value="Nucleic acid-binding proteins"/>
    <property type="match status" value="1"/>
</dbReference>
<dbReference type="GO" id="GO:0005829">
    <property type="term" value="C:cytosol"/>
    <property type="evidence" value="ECO:0007669"/>
    <property type="project" value="TreeGrafter"/>
</dbReference>
<dbReference type="SUPFAM" id="SSF55666">
    <property type="entry name" value="Ribonuclease PH domain 2-like"/>
    <property type="match status" value="2"/>
</dbReference>
<evidence type="ECO:0000256" key="7">
    <source>
        <dbReference type="ARBA" id="ARBA00022884"/>
    </source>
</evidence>
<evidence type="ECO:0000256" key="5">
    <source>
        <dbReference type="ARBA" id="ARBA00022723"/>
    </source>
</evidence>
<dbReference type="GO" id="GO:0003723">
    <property type="term" value="F:RNA binding"/>
    <property type="evidence" value="ECO:0007669"/>
    <property type="project" value="UniProtKB-UniRule"/>
</dbReference>
<dbReference type="GO" id="GO:0000175">
    <property type="term" value="F:3'-5'-RNA exonuclease activity"/>
    <property type="evidence" value="ECO:0007669"/>
    <property type="project" value="TreeGrafter"/>
</dbReference>
<dbReference type="HOGENOM" id="CLU_004217_2_2_5"/>
<dbReference type="STRING" id="1423892.EMUR_01755"/>
<dbReference type="KEGG" id="emr:EMUR_01755"/>
<evidence type="ECO:0000256" key="6">
    <source>
        <dbReference type="ARBA" id="ARBA00022842"/>
    </source>
</evidence>
<dbReference type="Pfam" id="PF03726">
    <property type="entry name" value="PNPase"/>
    <property type="match status" value="1"/>
</dbReference>
<dbReference type="Pfam" id="PF01138">
    <property type="entry name" value="RNase_PH"/>
    <property type="match status" value="2"/>
</dbReference>
<dbReference type="GO" id="GO:0004654">
    <property type="term" value="F:polyribonucleotide nucleotidyltransferase activity"/>
    <property type="evidence" value="ECO:0007669"/>
    <property type="project" value="UniProtKB-UniRule"/>
</dbReference>
<dbReference type="PROSITE" id="PS50126">
    <property type="entry name" value="S1"/>
    <property type="match status" value="1"/>
</dbReference>
<dbReference type="InterPro" id="IPR020568">
    <property type="entry name" value="Ribosomal_Su5_D2-typ_SF"/>
</dbReference>
<evidence type="ECO:0000313" key="11">
    <source>
        <dbReference type="EMBL" id="AHC39155.1"/>
    </source>
</evidence>
<dbReference type="PIRSF" id="PIRSF005499">
    <property type="entry name" value="PNPase"/>
    <property type="match status" value="1"/>
</dbReference>
<dbReference type="RefSeq" id="WP_024071973.1">
    <property type="nucleotide sequence ID" value="NC_023063.1"/>
</dbReference>
<dbReference type="InterPro" id="IPR015848">
    <property type="entry name" value="PNPase_PH_RNA-bd_bac/org-type"/>
</dbReference>
<feature type="binding site" evidence="8">
    <location>
        <position position="496"/>
    </location>
    <ligand>
        <name>Mg(2+)</name>
        <dbReference type="ChEBI" id="CHEBI:18420"/>
    </ligand>
</feature>
<evidence type="ECO:0000256" key="2">
    <source>
        <dbReference type="ARBA" id="ARBA00022490"/>
    </source>
</evidence>
<dbReference type="Pfam" id="PF00575">
    <property type="entry name" value="S1"/>
    <property type="match status" value="1"/>
</dbReference>
<dbReference type="InterPro" id="IPR027408">
    <property type="entry name" value="PNPase/RNase_PH_dom_sf"/>
</dbReference>
<proteinExistence type="inferred from homology"/>